<evidence type="ECO:0000313" key="1">
    <source>
        <dbReference type="EMBL" id="KAJ9126442.1"/>
    </source>
</evidence>
<sequence>MFSPAQPTTQTVPATATATSTANGAGTDEILGSLPIPLVRLLILLARPIRWTRSALEVVRWRSESPVTSWCVVAGWWALCLGGNAVWRYFLPLLLLIPLVPLPSTPSLIPASTILNPPLILATEPYTSPSAPATSHTLLLALSDLYAINALVPVWETRMDWVDWAKRVERRRLARAAAVIWGAWIIINALLGARVTLAIIGSIVLLAPSPFLNNTSNLLHRSLLVRRLLTFAFLFVFGSPSVVSPMPTATTDEVDALPQQVFSVRDWLKGKWNASRRPSFAFRAAGLPRPPLVTSASLSGSALDITPPSSPSSKPTDPFFKPSAPLYFRFELHENQRWWMGLDWTSALLPQERAAWCDVYLNPTSPPQGFTLPRETTVYLPEPRKGDPGGRVKRTATWRWVDEDWVVVRKVAVGKTTGLTGSISTSILPNINNHNDQPSHPRSASVSGLGPASITAGAAAAEEPKKGIAEQAFVKGLERLKARTMAGGVGLPIGAGFTGGNAGNAAASGKQRPLSGEFGGSPQSPEMNAEEKRKSSSGSLDLSHAALMNATQQHVNGHGVGGVVGLGIMADGVGMVPSPTPMPVADLEAGTDIDGWSYGDNKWEGMGPKGGMGKYTRRRRWQRRAICTEEIEYIPGEKPPVPTNVVGEAVADSVDKVAGKGVAQGTPIGSVKERLVTGSSVATNRSTLTNHVSPSPSPSRNPRERNKPPSRSGSVSVVSHSSSHHPYGHIEGYTVAPATAAPASSSVTVTPTTVTEVLSASGIAPPQGLGLGQTGKTRQESLGSAGEARDGALRQRLKHAMGNMGA</sequence>
<protein>
    <submittedName>
        <fullName evidence="1">Uncharacterized protein</fullName>
    </submittedName>
</protein>
<name>A0ACC2XR39_9TREE</name>
<dbReference type="Proteomes" id="UP001234202">
    <property type="component" value="Unassembled WGS sequence"/>
</dbReference>
<reference evidence="1" key="1">
    <citation type="submission" date="2023-04" db="EMBL/GenBank/DDBJ databases">
        <title>Draft Genome sequencing of Naganishia species isolated from polar environments using Oxford Nanopore Technology.</title>
        <authorList>
            <person name="Leo P."/>
            <person name="Venkateswaran K."/>
        </authorList>
    </citation>
    <scope>NUCLEOTIDE SEQUENCE</scope>
    <source>
        <strain evidence="1">DBVPG 5303</strain>
    </source>
</reference>
<proteinExistence type="predicted"/>
<comment type="caution">
    <text evidence="1">The sequence shown here is derived from an EMBL/GenBank/DDBJ whole genome shotgun (WGS) entry which is preliminary data.</text>
</comment>
<dbReference type="EMBL" id="JASBWV010000005">
    <property type="protein sequence ID" value="KAJ9126442.1"/>
    <property type="molecule type" value="Genomic_DNA"/>
</dbReference>
<accession>A0ACC2XR39</accession>
<evidence type="ECO:0000313" key="2">
    <source>
        <dbReference type="Proteomes" id="UP001234202"/>
    </source>
</evidence>
<organism evidence="1 2">
    <name type="scientific">Naganishia onofrii</name>
    <dbReference type="NCBI Taxonomy" id="1851511"/>
    <lineage>
        <taxon>Eukaryota</taxon>
        <taxon>Fungi</taxon>
        <taxon>Dikarya</taxon>
        <taxon>Basidiomycota</taxon>
        <taxon>Agaricomycotina</taxon>
        <taxon>Tremellomycetes</taxon>
        <taxon>Filobasidiales</taxon>
        <taxon>Filobasidiaceae</taxon>
        <taxon>Naganishia</taxon>
    </lineage>
</organism>
<keyword evidence="2" id="KW-1185">Reference proteome</keyword>
<gene>
    <name evidence="1" type="ORF">QFC24_002185</name>
</gene>